<keyword evidence="2" id="KW-1185">Reference proteome</keyword>
<evidence type="ECO:0000313" key="1">
    <source>
        <dbReference type="EMBL" id="CAK63410.1"/>
    </source>
</evidence>
<dbReference type="EMBL" id="CT868025">
    <property type="protein sequence ID" value="CAK63410.1"/>
    <property type="molecule type" value="Genomic_DNA"/>
</dbReference>
<sequence>MNQLFVKHSGSNNQKQQCFIILLFTSISLRFIEMYFSDYIESYQIQNQRNSICKPCHPNQQNRDKNSKILKQFLVKTYLEMFTQFLICLLTTQNQELFFRFKQQLKCWIYFQRGNLRWQRSYCKNETKISQFENQFLMALKLREKLDKKIQNNQRITQNLGNINKFKIQNNGKRNYYKMNQVINRNVDEVINKLEKTQIYILL</sequence>
<protein>
    <recommendedName>
        <fullName evidence="3">Transmembrane protein</fullName>
    </recommendedName>
</protein>
<evidence type="ECO:0008006" key="3">
    <source>
        <dbReference type="Google" id="ProtNLM"/>
    </source>
</evidence>
<evidence type="ECO:0000313" key="2">
    <source>
        <dbReference type="Proteomes" id="UP000000600"/>
    </source>
</evidence>
<dbReference type="AlphaFoldDB" id="A0BXZ3"/>
<dbReference type="HOGENOM" id="CLU_1351169_0_0_1"/>
<dbReference type="GeneID" id="5016592"/>
<name>A0BXZ3_PARTE</name>
<dbReference type="InParanoid" id="A0BXZ3"/>
<gene>
    <name evidence="1" type="ORF">GSPATT00033263001</name>
</gene>
<dbReference type="KEGG" id="ptm:GSPATT00033263001"/>
<reference evidence="1 2" key="1">
    <citation type="journal article" date="2006" name="Nature">
        <title>Global trends of whole-genome duplications revealed by the ciliate Paramecium tetraurelia.</title>
        <authorList>
            <consortium name="Genoscope"/>
            <person name="Aury J.-M."/>
            <person name="Jaillon O."/>
            <person name="Duret L."/>
            <person name="Noel B."/>
            <person name="Jubin C."/>
            <person name="Porcel B.M."/>
            <person name="Segurens B."/>
            <person name="Daubin V."/>
            <person name="Anthouard V."/>
            <person name="Aiach N."/>
            <person name="Arnaiz O."/>
            <person name="Billaut A."/>
            <person name="Beisson J."/>
            <person name="Blanc I."/>
            <person name="Bouhouche K."/>
            <person name="Camara F."/>
            <person name="Duharcourt S."/>
            <person name="Guigo R."/>
            <person name="Gogendeau D."/>
            <person name="Katinka M."/>
            <person name="Keller A.-M."/>
            <person name="Kissmehl R."/>
            <person name="Klotz C."/>
            <person name="Koll F."/>
            <person name="Le Moue A."/>
            <person name="Lepere C."/>
            <person name="Malinsky S."/>
            <person name="Nowacki M."/>
            <person name="Nowak J.K."/>
            <person name="Plattner H."/>
            <person name="Poulain J."/>
            <person name="Ruiz F."/>
            <person name="Serrano V."/>
            <person name="Zagulski M."/>
            <person name="Dessen P."/>
            <person name="Betermier M."/>
            <person name="Weissenbach J."/>
            <person name="Scarpelli C."/>
            <person name="Schachter V."/>
            <person name="Sperling L."/>
            <person name="Meyer E."/>
            <person name="Cohen J."/>
            <person name="Wincker P."/>
        </authorList>
    </citation>
    <scope>NUCLEOTIDE SEQUENCE [LARGE SCALE GENOMIC DNA]</scope>
    <source>
        <strain evidence="1 2">Stock d4-2</strain>
    </source>
</reference>
<proteinExistence type="predicted"/>
<dbReference type="Proteomes" id="UP000000600">
    <property type="component" value="Unassembled WGS sequence"/>
</dbReference>
<accession>A0BXZ3</accession>
<organism evidence="1 2">
    <name type="scientific">Paramecium tetraurelia</name>
    <dbReference type="NCBI Taxonomy" id="5888"/>
    <lineage>
        <taxon>Eukaryota</taxon>
        <taxon>Sar</taxon>
        <taxon>Alveolata</taxon>
        <taxon>Ciliophora</taxon>
        <taxon>Intramacronucleata</taxon>
        <taxon>Oligohymenophorea</taxon>
        <taxon>Peniculida</taxon>
        <taxon>Parameciidae</taxon>
        <taxon>Paramecium</taxon>
    </lineage>
</organism>
<dbReference type="RefSeq" id="XP_001430808.1">
    <property type="nucleotide sequence ID" value="XM_001430771.1"/>
</dbReference>